<feature type="compositionally biased region" description="Polar residues" evidence="1">
    <location>
        <begin position="59"/>
        <end position="69"/>
    </location>
</feature>
<feature type="compositionally biased region" description="Low complexity" evidence="1">
    <location>
        <begin position="28"/>
        <end position="58"/>
    </location>
</feature>
<dbReference type="EMBL" id="CP051684">
    <property type="protein sequence ID" value="QJD88639.1"/>
    <property type="molecule type" value="Genomic_DNA"/>
</dbReference>
<evidence type="ECO:0000313" key="2">
    <source>
        <dbReference type="EMBL" id="QJD88639.1"/>
    </source>
</evidence>
<name>A0ABX6M3B0_9BURK</name>
<gene>
    <name evidence="2" type="ORF">HH213_08575</name>
</gene>
<accession>A0ABX6M3B0</accession>
<organism evidence="2 3">
    <name type="scientific">Duganella dendranthematis</name>
    <dbReference type="NCBI Taxonomy" id="2728021"/>
    <lineage>
        <taxon>Bacteria</taxon>
        <taxon>Pseudomonadati</taxon>
        <taxon>Pseudomonadota</taxon>
        <taxon>Betaproteobacteria</taxon>
        <taxon>Burkholderiales</taxon>
        <taxon>Oxalobacteraceae</taxon>
        <taxon>Telluria group</taxon>
        <taxon>Duganella</taxon>
    </lineage>
</organism>
<proteinExistence type="predicted"/>
<protein>
    <submittedName>
        <fullName evidence="2">Uncharacterized protein</fullName>
    </submittedName>
</protein>
<feature type="compositionally biased region" description="Polar residues" evidence="1">
    <location>
        <begin position="1"/>
        <end position="27"/>
    </location>
</feature>
<evidence type="ECO:0000313" key="3">
    <source>
        <dbReference type="Proteomes" id="UP000503117"/>
    </source>
</evidence>
<keyword evidence="3" id="KW-1185">Reference proteome</keyword>
<reference evidence="2 3" key="1">
    <citation type="submission" date="2020-04" db="EMBL/GenBank/DDBJ databases">
        <title>Genome sequencing of novel species.</title>
        <authorList>
            <person name="Heo J."/>
            <person name="Kim S.-J."/>
            <person name="Kim J.-S."/>
            <person name="Hong S.-B."/>
            <person name="Kwon S.-W."/>
        </authorList>
    </citation>
    <scope>NUCLEOTIDE SEQUENCE [LARGE SCALE GENOMIC DNA]</scope>
    <source>
        <strain evidence="2 3">AF9R3</strain>
    </source>
</reference>
<feature type="region of interest" description="Disordered" evidence="1">
    <location>
        <begin position="1"/>
        <end position="80"/>
    </location>
</feature>
<sequence>MNVKTTATDLPKATTDQKSTAPAATNTPQAVAPASPGAVGPIKNVSTPISSTATTDTTANEGKSDASNSPAVKAEKKPKAPTKMVMASAIYLRMSKQKDVTRKQIVEQFVTEAKLSAAGASTYYQLIKAKLG</sequence>
<dbReference type="Proteomes" id="UP000503117">
    <property type="component" value="Chromosome"/>
</dbReference>
<evidence type="ECO:0000256" key="1">
    <source>
        <dbReference type="SAM" id="MobiDB-lite"/>
    </source>
</evidence>
<dbReference type="RefSeq" id="WP_169109984.1">
    <property type="nucleotide sequence ID" value="NZ_CP051684.1"/>
</dbReference>